<sequence length="177" mass="19924">MYDQGHEQHLSACQVLPKIEKMHQHQFPTYQPAGNAKDLHPLNLRNLPIWNVESGSMFSFKKSAIDCLNNWRFFGDRTKVRVEHTKQNNIRAKLENSASRSNSIELGPSEPFPSRSLLNFNIILSEQAVNILTIASNYELWKAGAMTLLLCFQVSRSTGISALPIIDSRISASTPLS</sequence>
<gene>
    <name evidence="1" type="ORF">GLYMA_13G191300</name>
</gene>
<dbReference type="Proteomes" id="UP000008827">
    <property type="component" value="Chromosome 13"/>
</dbReference>
<evidence type="ECO:0000313" key="1">
    <source>
        <dbReference type="EMBL" id="KRH20643.1"/>
    </source>
</evidence>
<reference evidence="2" key="2">
    <citation type="submission" date="2018-02" db="UniProtKB">
        <authorList>
            <consortium name="EnsemblPlants"/>
        </authorList>
    </citation>
    <scope>IDENTIFICATION</scope>
    <source>
        <strain evidence="2">Williams 82</strain>
    </source>
</reference>
<dbReference type="HOGENOM" id="CLU_1520463_0_0_1"/>
<reference evidence="1" key="3">
    <citation type="submission" date="2018-07" db="EMBL/GenBank/DDBJ databases">
        <title>WGS assembly of Glycine max.</title>
        <authorList>
            <person name="Schmutz J."/>
            <person name="Cannon S."/>
            <person name="Schlueter J."/>
            <person name="Ma J."/>
            <person name="Mitros T."/>
            <person name="Nelson W."/>
            <person name="Hyten D."/>
            <person name="Song Q."/>
            <person name="Thelen J."/>
            <person name="Cheng J."/>
            <person name="Xu D."/>
            <person name="Hellsten U."/>
            <person name="May G."/>
            <person name="Yu Y."/>
            <person name="Sakurai T."/>
            <person name="Umezawa T."/>
            <person name="Bhattacharyya M."/>
            <person name="Sandhu D."/>
            <person name="Valliyodan B."/>
            <person name="Lindquist E."/>
            <person name="Peto M."/>
            <person name="Grant D."/>
            <person name="Shu S."/>
            <person name="Goodstein D."/>
            <person name="Barry K."/>
            <person name="Futrell-Griggs M."/>
            <person name="Abernathy B."/>
            <person name="Du J."/>
            <person name="Tian Z."/>
            <person name="Zhu L."/>
            <person name="Gill N."/>
            <person name="Joshi T."/>
            <person name="Libault M."/>
            <person name="Sethuraman A."/>
            <person name="Zhang X."/>
            <person name="Shinozaki K."/>
            <person name="Nguyen H."/>
            <person name="Wing R."/>
            <person name="Cregan P."/>
            <person name="Specht J."/>
            <person name="Grimwood J."/>
            <person name="Rokhsar D."/>
            <person name="Stacey G."/>
            <person name="Shoemaker R."/>
            <person name="Jackson S."/>
        </authorList>
    </citation>
    <scope>NUCLEOTIDE SEQUENCE</scope>
    <source>
        <tissue evidence="1">Callus</tissue>
    </source>
</reference>
<organism evidence="1">
    <name type="scientific">Glycine max</name>
    <name type="common">Soybean</name>
    <name type="synonym">Glycine hispida</name>
    <dbReference type="NCBI Taxonomy" id="3847"/>
    <lineage>
        <taxon>Eukaryota</taxon>
        <taxon>Viridiplantae</taxon>
        <taxon>Streptophyta</taxon>
        <taxon>Embryophyta</taxon>
        <taxon>Tracheophyta</taxon>
        <taxon>Spermatophyta</taxon>
        <taxon>Magnoliopsida</taxon>
        <taxon>eudicotyledons</taxon>
        <taxon>Gunneridae</taxon>
        <taxon>Pentapetalae</taxon>
        <taxon>rosids</taxon>
        <taxon>fabids</taxon>
        <taxon>Fabales</taxon>
        <taxon>Fabaceae</taxon>
        <taxon>Papilionoideae</taxon>
        <taxon>50 kb inversion clade</taxon>
        <taxon>NPAAA clade</taxon>
        <taxon>indigoferoid/millettioid clade</taxon>
        <taxon>Phaseoleae</taxon>
        <taxon>Glycine</taxon>
        <taxon>Glycine subgen. Soja</taxon>
    </lineage>
</organism>
<keyword evidence="3" id="KW-1185">Reference proteome</keyword>
<reference evidence="1 2" key="1">
    <citation type="journal article" date="2010" name="Nature">
        <title>Genome sequence of the palaeopolyploid soybean.</title>
        <authorList>
            <person name="Schmutz J."/>
            <person name="Cannon S.B."/>
            <person name="Schlueter J."/>
            <person name="Ma J."/>
            <person name="Mitros T."/>
            <person name="Nelson W."/>
            <person name="Hyten D.L."/>
            <person name="Song Q."/>
            <person name="Thelen J.J."/>
            <person name="Cheng J."/>
            <person name="Xu D."/>
            <person name="Hellsten U."/>
            <person name="May G.D."/>
            <person name="Yu Y."/>
            <person name="Sakurai T."/>
            <person name="Umezawa T."/>
            <person name="Bhattacharyya M.K."/>
            <person name="Sandhu D."/>
            <person name="Valliyodan B."/>
            <person name="Lindquist E."/>
            <person name="Peto M."/>
            <person name="Grant D."/>
            <person name="Shu S."/>
            <person name="Goodstein D."/>
            <person name="Barry K."/>
            <person name="Futrell-Griggs M."/>
            <person name="Abernathy B."/>
            <person name="Du J."/>
            <person name="Tian Z."/>
            <person name="Zhu L."/>
            <person name="Gill N."/>
            <person name="Joshi T."/>
            <person name="Libault M."/>
            <person name="Sethuraman A."/>
            <person name="Zhang X.-C."/>
            <person name="Shinozaki K."/>
            <person name="Nguyen H.T."/>
            <person name="Wing R.A."/>
            <person name="Cregan P."/>
            <person name="Specht J."/>
            <person name="Grimwood J."/>
            <person name="Rokhsar D."/>
            <person name="Stacey G."/>
            <person name="Shoemaker R.C."/>
            <person name="Jackson S.A."/>
        </authorList>
    </citation>
    <scope>NUCLEOTIDE SEQUENCE</scope>
    <source>
        <strain evidence="2">cv. Williams 82</strain>
        <tissue evidence="1">Callus</tissue>
    </source>
</reference>
<evidence type="ECO:0000313" key="3">
    <source>
        <dbReference type="Proteomes" id="UP000008827"/>
    </source>
</evidence>
<dbReference type="AlphaFoldDB" id="K7M0L4"/>
<proteinExistence type="predicted"/>
<accession>K7M0L4</accession>
<evidence type="ECO:0000313" key="2">
    <source>
        <dbReference type="EnsemblPlants" id="KRH20643"/>
    </source>
</evidence>
<protein>
    <submittedName>
        <fullName evidence="1 2">Uncharacterized protein</fullName>
    </submittedName>
</protein>
<dbReference type="Gramene" id="KRH20643">
    <property type="protein sequence ID" value="KRH20643"/>
    <property type="gene ID" value="GLYMA_13G191300"/>
</dbReference>
<dbReference type="InParanoid" id="K7M0L4"/>
<dbReference type="PaxDb" id="3847-GLYMA13G26061.1"/>
<name>K7M0L4_SOYBN</name>
<dbReference type="EnsemblPlants" id="KRH20643">
    <property type="protein sequence ID" value="KRH20643"/>
    <property type="gene ID" value="GLYMA_13G191300"/>
</dbReference>
<dbReference type="EMBL" id="CM000846">
    <property type="protein sequence ID" value="KRH20643.1"/>
    <property type="molecule type" value="Genomic_DNA"/>
</dbReference>